<dbReference type="Gene3D" id="1.10.1790.20">
    <property type="match status" value="1"/>
</dbReference>
<dbReference type="NCBIfam" id="TIGR02388">
    <property type="entry name" value="rpoC2_cyan"/>
    <property type="match status" value="1"/>
</dbReference>
<keyword evidence="4" id="KW-0548">Nucleotidyltransferase</keyword>
<keyword evidence="3" id="KW-0808">Transferase</keyword>
<dbReference type="PANTHER" id="PTHR19376:SF68">
    <property type="entry name" value="DNA-DIRECTED RNA POLYMERASE SUBUNIT BETA"/>
    <property type="match status" value="1"/>
</dbReference>
<evidence type="ECO:0000313" key="11">
    <source>
        <dbReference type="EMBL" id="ASQ40345.1"/>
    </source>
</evidence>
<dbReference type="InterPro" id="IPR038120">
    <property type="entry name" value="Rpb1_funnel_sf"/>
</dbReference>
<feature type="domain" description="RNA polymerase Rpb1" evidence="10">
    <location>
        <begin position="93"/>
        <end position="170"/>
    </location>
</feature>
<sequence>MTNSLKKNFYYNCVIDKKQLKKIMLWTFTNYEAANVVHIVDYLKDLGFHYATKAGFSISLDDLKIPTLKRDLLSKTENEININERRYIRGEITIVEKIQNIINIWNKTSILLKEEVISYFKKTDPLNSVYVMAFSGARGNISQVHQLVGMRGLMANPQGQIIIFPIKSNFKEGLTTSEYFISSYGARKGLIDTALRTADSGYLTRRLVDVAQAVIIHEVDCATQHGILLTNFAESKKSLEDRLVGRILLQNIYHPKTHALIAQRNQDISITLAQNIVKNGITQIWVRSPLTCEAKNTICQYCYGWNLANCSIIQLGEAVGIIAAQSIGEPGTQLTMRTFHTGGVFSGDIKNEITQIKAPFCGKIIYPDSKNCFVSTVHCLDGSYGWLLENNLQIFLQNTEGKKISLFFTKGSIIYVLHNQFVEKNQLLAQLSINNDSKLTTEKQLKNLTADFAGEICFGHLELEENRNYQGVKAVDKTGGSFWILSGDVYNIPSSAKILVKRNDYVKKGDVLGQRVLNSKIGGKVQITKKLDNNIDILNIIQASVILEDAYIKEDILKIDALNNISYILKEFFLYFANNYKCFHLKIHNGSKIFNNQVIAELVDSQNITYTGGWLKFLGLHLAKRKKGIGLNLIKKKKVKKKSGKYYEVLKGGTVLWIPEETHKFFKYKKKKLLVKDGQFVDANTEIFKGIFCKNSGIIKIVKINNFVVEVIIKPGKLYTIDNYKKYRLKNKSFVKSGTQISNNLTIENCSYVEFISKTFKKVVLLVRPVFTYYIPNEPFVPKQTFFSFKQLKQISIKTIQIISYKDKERIKSIGGITLLRTLLVVKIKAKQKNLSKQSVTVEFFENKQLKNHYNLQLSISENFLLRKNKSPNYSNQSFQSLVANGKEISSNTKIGYINTLCKTSGEIRVISKNITNVRRVLIISQSNIFTILLNNKPLYKNIQIGDFLRFGDEIANNVFVTKSGEVIEINQKHIKLRKIQPYLLSKGAALQIDHGNLVQQDETLAMLVFERIMTSDITQGLPRVEKLLEARKLGAEDENQKKQLSLLDSENDVIYDNLEESFFEDEDKIQQVQHKKRQLSLDEQSDDIFISSFSEQQELFSQGKQKLIDYTKEVEILFDDEQNMSSEKFNLESDRFSFSLKNKLTQNKNNYKNIDNQIFKDVVVLIKYENFYTKFKNQQNLFFKFDIRFQQKDLDLFKNKFFDDLKFVPLNKFIALSKEKNDFYQIKIFLKRKQKKKETSFLRKTPACILAQRSGIAKIISNKKEKTKLIEILGLDELSYIYELEKEHSIIISNCHFVEATQPLTDGVINPHKLLDVSVSFYGSEIKQAEAVLRSFQKVRMFLLQEVQSVYESQGIEISDKHVEIILRQMTSKVIVESSGNTNFIETQFVKTEILEKFNKILSKTGQIKYKPIILGITKASLNTGSFISAASFQETTRVLANAAVKGKVDWLKGLKENVITGHLIPAGTGFKAQIDLISGTLKKTILKEDDNHIQEDLIKENQQKKKPLMMEQNNQNLKNAKDNLKNVEKIKEQNLKLENTEFIEN</sequence>
<keyword evidence="8" id="KW-0175">Coiled coil</keyword>
<dbReference type="Gene3D" id="1.10.274.100">
    <property type="entry name" value="RNA polymerase Rpb1, domain 3"/>
    <property type="match status" value="1"/>
</dbReference>
<reference evidence="11" key="1">
    <citation type="submission" date="2017-05" db="EMBL/GenBank/DDBJ databases">
        <title>Plastid comparative genomics reveals ancient divergence between Glaucophyte genera.</title>
        <authorList>
            <person name="Figueroa-Martinez F.J."/>
            <person name="Jackson C."/>
            <person name="Reyes-Prieto A."/>
        </authorList>
    </citation>
    <scope>NUCLEOTIDE SEQUENCE</scope>
    <source>
        <strain evidence="11">SAG 4.97</strain>
    </source>
</reference>
<evidence type="ECO:0000259" key="10">
    <source>
        <dbReference type="Pfam" id="PF05000"/>
    </source>
</evidence>
<dbReference type="Gene3D" id="1.10.132.30">
    <property type="match status" value="1"/>
</dbReference>
<dbReference type="InterPro" id="IPR007081">
    <property type="entry name" value="RNA_pol_Rpb1_5"/>
</dbReference>
<dbReference type="InterPro" id="IPR042102">
    <property type="entry name" value="RNA_pol_Rpb1_3_sf"/>
</dbReference>
<proteinExistence type="inferred from homology"/>
<dbReference type="GO" id="GO:0003677">
    <property type="term" value="F:DNA binding"/>
    <property type="evidence" value="ECO:0007669"/>
    <property type="project" value="InterPro"/>
</dbReference>
<evidence type="ECO:0000256" key="1">
    <source>
        <dbReference type="ARBA" id="ARBA00012418"/>
    </source>
</evidence>
<dbReference type="Pfam" id="PF04998">
    <property type="entry name" value="RNA_pol_Rpb1_5"/>
    <property type="match status" value="2"/>
</dbReference>
<dbReference type="SUPFAM" id="SSF64484">
    <property type="entry name" value="beta and beta-prime subunits of DNA dependent RNA-polymerase"/>
    <property type="match status" value="1"/>
</dbReference>
<dbReference type="InterPro" id="IPR012756">
    <property type="entry name" value="DNA-dir_RpoC2_beta_pp"/>
</dbReference>
<gene>
    <name evidence="11" type="primary">rpoC2</name>
</gene>
<feature type="coiled-coil region" evidence="8">
    <location>
        <begin position="1512"/>
        <end position="1542"/>
    </location>
</feature>
<dbReference type="Gene3D" id="1.10.150.390">
    <property type="match status" value="1"/>
</dbReference>
<evidence type="ECO:0000256" key="4">
    <source>
        <dbReference type="ARBA" id="ARBA00022695"/>
    </source>
</evidence>
<evidence type="ECO:0000256" key="2">
    <source>
        <dbReference type="ARBA" id="ARBA00022478"/>
    </source>
</evidence>
<dbReference type="InterPro" id="IPR045867">
    <property type="entry name" value="DNA-dir_RpoC_beta_prime"/>
</dbReference>
<keyword evidence="5" id="KW-0479">Metal-binding</keyword>
<organism evidence="11">
    <name type="scientific">Cyanoptyche gloeocystis</name>
    <dbReference type="NCBI Taxonomy" id="77922"/>
    <lineage>
        <taxon>Eukaryota</taxon>
        <taxon>Glaucocystophyceae</taxon>
        <taxon>Glaucocystophyceae incertae sedis</taxon>
        <taxon>Cyanoptyche</taxon>
    </lineage>
</organism>
<dbReference type="Gene3D" id="2.40.50.100">
    <property type="match status" value="1"/>
</dbReference>
<dbReference type="PANTHER" id="PTHR19376">
    <property type="entry name" value="DNA-DIRECTED RNA POLYMERASE"/>
    <property type="match status" value="1"/>
</dbReference>
<keyword evidence="11" id="KW-0934">Plastid</keyword>
<dbReference type="GO" id="GO:0046872">
    <property type="term" value="F:metal ion binding"/>
    <property type="evidence" value="ECO:0007669"/>
    <property type="project" value="UniProtKB-KW"/>
</dbReference>
<evidence type="ECO:0000256" key="6">
    <source>
        <dbReference type="ARBA" id="ARBA00022833"/>
    </source>
</evidence>
<evidence type="ECO:0000256" key="8">
    <source>
        <dbReference type="SAM" id="Coils"/>
    </source>
</evidence>
<keyword evidence="2" id="KW-0240">DNA-directed RNA polymerase</keyword>
<protein>
    <recommendedName>
        <fullName evidence="1">DNA-directed RNA polymerase</fullName>
        <ecNumber evidence="1">2.7.7.6</ecNumber>
    </recommendedName>
</protein>
<dbReference type="HAMAP" id="MF_01324">
    <property type="entry name" value="RNApol_bact_RpoC2"/>
    <property type="match status" value="1"/>
</dbReference>
<dbReference type="GO" id="GO:0000428">
    <property type="term" value="C:DNA-directed RNA polymerase complex"/>
    <property type="evidence" value="ECO:0007669"/>
    <property type="project" value="UniProtKB-KW"/>
</dbReference>
<dbReference type="Pfam" id="PF05000">
    <property type="entry name" value="RNA_pol_Rpb1_4"/>
    <property type="match status" value="1"/>
</dbReference>
<evidence type="ECO:0000256" key="3">
    <source>
        <dbReference type="ARBA" id="ARBA00022679"/>
    </source>
</evidence>
<evidence type="ECO:0000256" key="7">
    <source>
        <dbReference type="ARBA" id="ARBA00023163"/>
    </source>
</evidence>
<dbReference type="CDD" id="cd02655">
    <property type="entry name" value="RNAP_beta'_C"/>
    <property type="match status" value="1"/>
</dbReference>
<evidence type="ECO:0000256" key="5">
    <source>
        <dbReference type="ARBA" id="ARBA00022723"/>
    </source>
</evidence>
<dbReference type="EC" id="2.7.7.6" evidence="1"/>
<geneLocation type="plastid" evidence="11"/>
<feature type="domain" description="RNA polymerase Rpb1" evidence="9">
    <location>
        <begin position="173"/>
        <end position="788"/>
    </location>
</feature>
<keyword evidence="7" id="KW-0804">Transcription</keyword>
<accession>A0A3G1IWC2</accession>
<dbReference type="EMBL" id="MF167427">
    <property type="protein sequence ID" value="ASQ40345.1"/>
    <property type="molecule type" value="Genomic_DNA"/>
</dbReference>
<dbReference type="GO" id="GO:0003899">
    <property type="term" value="F:DNA-directed RNA polymerase activity"/>
    <property type="evidence" value="ECO:0007669"/>
    <property type="project" value="UniProtKB-EC"/>
</dbReference>
<dbReference type="InterPro" id="IPR007083">
    <property type="entry name" value="RNA_pol_Rpb1_4"/>
</dbReference>
<keyword evidence="6" id="KW-0862">Zinc</keyword>
<dbReference type="GO" id="GO:0006351">
    <property type="term" value="P:DNA-templated transcription"/>
    <property type="evidence" value="ECO:0007669"/>
    <property type="project" value="InterPro"/>
</dbReference>
<name>A0A3G1IWC2_9EUKA</name>
<evidence type="ECO:0000259" key="9">
    <source>
        <dbReference type="Pfam" id="PF04998"/>
    </source>
</evidence>
<feature type="domain" description="RNA polymerase Rpb1" evidence="9">
    <location>
        <begin position="1126"/>
        <end position="1423"/>
    </location>
</feature>